<dbReference type="InterPro" id="IPR029058">
    <property type="entry name" value="AB_hydrolase_fold"/>
</dbReference>
<dbReference type="InterPro" id="IPR052897">
    <property type="entry name" value="Sec-Metab_Biosynth_Hydrolase"/>
</dbReference>
<gene>
    <name evidence="2" type="ORF">ACFFH7_07010</name>
</gene>
<keyword evidence="3" id="KW-1185">Reference proteome</keyword>
<protein>
    <submittedName>
        <fullName evidence="2">Alpha/beta fold hydrolase</fullName>
    </submittedName>
</protein>
<evidence type="ECO:0000313" key="3">
    <source>
        <dbReference type="Proteomes" id="UP001589810"/>
    </source>
</evidence>
<evidence type="ECO:0000313" key="2">
    <source>
        <dbReference type="EMBL" id="MFC0541226.1"/>
    </source>
</evidence>
<comment type="caution">
    <text evidence="2">The sequence shown here is derived from an EMBL/GenBank/DDBJ whole genome shotgun (WGS) entry which is preliminary data.</text>
</comment>
<feature type="domain" description="AB hydrolase-1" evidence="1">
    <location>
        <begin position="8"/>
        <end position="225"/>
    </location>
</feature>
<sequence length="235" mass="23978">MTTQPTAILVHGAFADASSWNGVIADLTDRGFPVIAAANPLRSLSTDAATIKALVQSIDGPVVLVGHSYGGAVISNAAVGQANVKALVSIAGFLPEQGESALELSNKFPGSTLGDTLQTVALPDGNTDLYVRQELFPNQFAADVPASQAALMAATQRPVAEAALTGGSDSPAWHDLPVWTLIPTGDKNIPPAAQHFMAKRAEATVVEIADASHAVLVSQPKAVADLIADAAGAQA</sequence>
<name>A0ABV6MMY0_9PSEU</name>
<dbReference type="Proteomes" id="UP001589810">
    <property type="component" value="Unassembled WGS sequence"/>
</dbReference>
<dbReference type="GO" id="GO:0016787">
    <property type="term" value="F:hydrolase activity"/>
    <property type="evidence" value="ECO:0007669"/>
    <property type="project" value="UniProtKB-KW"/>
</dbReference>
<evidence type="ECO:0000259" key="1">
    <source>
        <dbReference type="Pfam" id="PF12697"/>
    </source>
</evidence>
<dbReference type="RefSeq" id="WP_273942796.1">
    <property type="nucleotide sequence ID" value="NZ_CP097263.1"/>
</dbReference>
<reference evidence="2 3" key="1">
    <citation type="submission" date="2024-09" db="EMBL/GenBank/DDBJ databases">
        <authorList>
            <person name="Sun Q."/>
            <person name="Mori K."/>
        </authorList>
    </citation>
    <scope>NUCLEOTIDE SEQUENCE [LARGE SCALE GENOMIC DNA]</scope>
    <source>
        <strain evidence="2 3">TBRC 1432</strain>
    </source>
</reference>
<dbReference type="Gene3D" id="3.40.50.1820">
    <property type="entry name" value="alpha/beta hydrolase"/>
    <property type="match status" value="1"/>
</dbReference>
<dbReference type="PANTHER" id="PTHR37017">
    <property type="entry name" value="AB HYDROLASE-1 DOMAIN-CONTAINING PROTEIN-RELATED"/>
    <property type="match status" value="1"/>
</dbReference>
<dbReference type="PANTHER" id="PTHR37017:SF11">
    <property type="entry name" value="ESTERASE_LIPASE_THIOESTERASE DOMAIN-CONTAINING PROTEIN"/>
    <property type="match status" value="1"/>
</dbReference>
<accession>A0ABV6MMY0</accession>
<dbReference type="EMBL" id="JBHLUD010000002">
    <property type="protein sequence ID" value="MFC0541226.1"/>
    <property type="molecule type" value="Genomic_DNA"/>
</dbReference>
<dbReference type="Pfam" id="PF12697">
    <property type="entry name" value="Abhydrolase_6"/>
    <property type="match status" value="1"/>
</dbReference>
<proteinExistence type="predicted"/>
<keyword evidence="2" id="KW-0378">Hydrolase</keyword>
<dbReference type="SUPFAM" id="SSF53474">
    <property type="entry name" value="alpha/beta-Hydrolases"/>
    <property type="match status" value="1"/>
</dbReference>
<dbReference type="InterPro" id="IPR000073">
    <property type="entry name" value="AB_hydrolase_1"/>
</dbReference>
<organism evidence="2 3">
    <name type="scientific">Kutzneria chonburiensis</name>
    <dbReference type="NCBI Taxonomy" id="1483604"/>
    <lineage>
        <taxon>Bacteria</taxon>
        <taxon>Bacillati</taxon>
        <taxon>Actinomycetota</taxon>
        <taxon>Actinomycetes</taxon>
        <taxon>Pseudonocardiales</taxon>
        <taxon>Pseudonocardiaceae</taxon>
        <taxon>Kutzneria</taxon>
    </lineage>
</organism>